<protein>
    <submittedName>
        <fullName evidence="1">Uncharacterized protein</fullName>
    </submittedName>
</protein>
<dbReference type="EMBL" id="JBHXCV010000008">
    <property type="protein sequence ID" value="MFD6794543.1"/>
    <property type="molecule type" value="Genomic_DNA"/>
</dbReference>
<dbReference type="Proteomes" id="UP001598673">
    <property type="component" value="Unassembled WGS sequence"/>
</dbReference>
<evidence type="ECO:0000313" key="1">
    <source>
        <dbReference type="EMBL" id="MFD6794543.1"/>
    </source>
</evidence>
<evidence type="ECO:0000313" key="2">
    <source>
        <dbReference type="Proteomes" id="UP001598673"/>
    </source>
</evidence>
<keyword evidence="2" id="KW-1185">Reference proteome</keyword>
<gene>
    <name evidence="1" type="ORF">ACFWGY_14475</name>
</gene>
<proteinExistence type="predicted"/>
<comment type="caution">
    <text evidence="1">The sequence shown here is derived from an EMBL/GenBank/DDBJ whole genome shotgun (WGS) entry which is preliminary data.</text>
</comment>
<name>A0ABW6G5U3_9PSEU</name>
<organism evidence="1 2">
    <name type="scientific">Prauserella salsuginis</name>
    <dbReference type="NCBI Taxonomy" id="387889"/>
    <lineage>
        <taxon>Bacteria</taxon>
        <taxon>Bacillati</taxon>
        <taxon>Actinomycetota</taxon>
        <taxon>Actinomycetes</taxon>
        <taxon>Pseudonocardiales</taxon>
        <taxon>Pseudonocardiaceae</taxon>
        <taxon>Prauserella</taxon>
        <taxon>Prauserella salsuginis group</taxon>
    </lineage>
</organism>
<sequence>MSIDYIRRHYDVPAKRGGRIRDYQGRTGTITGTADANLTVRLDGDHHPSRYHPTWQIEYLHDDRTTDA</sequence>
<accession>A0ABW6G5U3</accession>
<dbReference type="RefSeq" id="WP_258937456.1">
    <property type="nucleotide sequence ID" value="NZ_JANBBF010000011.1"/>
</dbReference>
<reference evidence="1 2" key="1">
    <citation type="submission" date="2024-09" db="EMBL/GenBank/DDBJ databases">
        <title>The Natural Products Discovery Center: Release of the First 8490 Sequenced Strains for Exploring Actinobacteria Biosynthetic Diversity.</title>
        <authorList>
            <person name="Kalkreuter E."/>
            <person name="Kautsar S.A."/>
            <person name="Yang D."/>
            <person name="Bader C.D."/>
            <person name="Teijaro C.N."/>
            <person name="Fluegel L."/>
            <person name="Davis C.M."/>
            <person name="Simpson J.R."/>
            <person name="Lauterbach L."/>
            <person name="Steele A.D."/>
            <person name="Gui C."/>
            <person name="Meng S."/>
            <person name="Li G."/>
            <person name="Viehrig K."/>
            <person name="Ye F."/>
            <person name="Su P."/>
            <person name="Kiefer A.F."/>
            <person name="Nichols A."/>
            <person name="Cepeda A.J."/>
            <person name="Yan W."/>
            <person name="Fan B."/>
            <person name="Jiang Y."/>
            <person name="Adhikari A."/>
            <person name="Zheng C.-J."/>
            <person name="Schuster L."/>
            <person name="Cowan T.M."/>
            <person name="Smanski M.J."/>
            <person name="Chevrette M.G."/>
            <person name="De Carvalho L.P.S."/>
            <person name="Shen B."/>
        </authorList>
    </citation>
    <scope>NUCLEOTIDE SEQUENCE [LARGE SCALE GENOMIC DNA]</scope>
    <source>
        <strain evidence="1 2">NPDC060353</strain>
    </source>
</reference>